<evidence type="ECO:0000256" key="11">
    <source>
        <dbReference type="ARBA" id="ARBA00023204"/>
    </source>
</evidence>
<dbReference type="PRINTS" id="PR00032">
    <property type="entry name" value="HTHARAC"/>
</dbReference>
<comment type="cofactor">
    <cofactor evidence="1">
        <name>Zn(2+)</name>
        <dbReference type="ChEBI" id="CHEBI:29105"/>
    </cofactor>
</comment>
<evidence type="ECO:0000313" key="14">
    <source>
        <dbReference type="Proteomes" id="UP001597519"/>
    </source>
</evidence>
<dbReference type="SUPFAM" id="SSF57884">
    <property type="entry name" value="Ada DNA repair protein, N-terminal domain (N-Ada 10)"/>
    <property type="match status" value="1"/>
</dbReference>
<evidence type="ECO:0000256" key="3">
    <source>
        <dbReference type="ARBA" id="ARBA00022679"/>
    </source>
</evidence>
<dbReference type="InterPro" id="IPR016220">
    <property type="entry name" value="Me-P-triester_DNA_alkyl-Trfase"/>
</dbReference>
<dbReference type="Gene3D" id="3.40.10.10">
    <property type="entry name" value="DNA Methylphosphotriester Repair Domain"/>
    <property type="match status" value="1"/>
</dbReference>
<dbReference type="PROSITE" id="PS00041">
    <property type="entry name" value="HTH_ARAC_FAMILY_1"/>
    <property type="match status" value="1"/>
</dbReference>
<evidence type="ECO:0000259" key="12">
    <source>
        <dbReference type="PROSITE" id="PS01124"/>
    </source>
</evidence>
<sequence length="185" mass="21414">MILELTEERKQAIIENDQCYDGCFFYAVKTTGIFCRPSCKSRVPNFENVTIFSSAEDALKDGYRPCKRCKSGGRTLPDEEWISHVEMYIDMNYAEPLTLAYIAEHCHSSPYHLHRVFKKIKGITPLEYVQNKRMREAEEYLKNSHFTVKKIGELVGISNASRFSTLFKERHGQTPSDFRKGKGNE</sequence>
<evidence type="ECO:0000313" key="13">
    <source>
        <dbReference type="EMBL" id="MFD2830811.1"/>
    </source>
</evidence>
<keyword evidence="7" id="KW-0805">Transcription regulation</keyword>
<dbReference type="Proteomes" id="UP001597519">
    <property type="component" value="Unassembled WGS sequence"/>
</dbReference>
<evidence type="ECO:0000256" key="6">
    <source>
        <dbReference type="ARBA" id="ARBA00022833"/>
    </source>
</evidence>
<accession>A0ABW5WVH6</accession>
<reference evidence="14" key="1">
    <citation type="journal article" date="2019" name="Int. J. Syst. Evol. Microbiol.">
        <title>The Global Catalogue of Microorganisms (GCM) 10K type strain sequencing project: providing services to taxonomists for standard genome sequencing and annotation.</title>
        <authorList>
            <consortium name="The Broad Institute Genomics Platform"/>
            <consortium name="The Broad Institute Genome Sequencing Center for Infectious Disease"/>
            <person name="Wu L."/>
            <person name="Ma J."/>
        </authorList>
    </citation>
    <scope>NUCLEOTIDE SEQUENCE [LARGE SCALE GENOMIC DNA]</scope>
    <source>
        <strain evidence="14">KCTC 33575</strain>
    </source>
</reference>
<evidence type="ECO:0000256" key="1">
    <source>
        <dbReference type="ARBA" id="ARBA00001947"/>
    </source>
</evidence>
<evidence type="ECO:0000256" key="8">
    <source>
        <dbReference type="ARBA" id="ARBA00023125"/>
    </source>
</evidence>
<keyword evidence="6" id="KW-0862">Zinc</keyword>
<keyword evidence="2" id="KW-0489">Methyltransferase</keyword>
<keyword evidence="4" id="KW-0479">Metal-binding</keyword>
<gene>
    <name evidence="13" type="ORF">ACFSX4_10100</name>
</gene>
<feature type="domain" description="HTH araC/xylS-type" evidence="12">
    <location>
        <begin position="83"/>
        <end position="181"/>
    </location>
</feature>
<proteinExistence type="predicted"/>
<keyword evidence="5" id="KW-0227">DNA damage</keyword>
<keyword evidence="3" id="KW-0808">Transferase</keyword>
<dbReference type="InterPro" id="IPR020449">
    <property type="entry name" value="Tscrpt_reg_AraC-type_HTH"/>
</dbReference>
<keyword evidence="8" id="KW-0238">DNA-binding</keyword>
<keyword evidence="9" id="KW-0010">Activator</keyword>
<dbReference type="InterPro" id="IPR009057">
    <property type="entry name" value="Homeodomain-like_sf"/>
</dbReference>
<evidence type="ECO:0000256" key="10">
    <source>
        <dbReference type="ARBA" id="ARBA00023163"/>
    </source>
</evidence>
<evidence type="ECO:0000256" key="2">
    <source>
        <dbReference type="ARBA" id="ARBA00022603"/>
    </source>
</evidence>
<dbReference type="EMBL" id="JBHUOQ010000004">
    <property type="protein sequence ID" value="MFD2830811.1"/>
    <property type="molecule type" value="Genomic_DNA"/>
</dbReference>
<dbReference type="InterPro" id="IPR018062">
    <property type="entry name" value="HTH_AraC-typ_CS"/>
</dbReference>
<organism evidence="13 14">
    <name type="scientific">Corticicoccus populi</name>
    <dbReference type="NCBI Taxonomy" id="1812821"/>
    <lineage>
        <taxon>Bacteria</taxon>
        <taxon>Bacillati</taxon>
        <taxon>Bacillota</taxon>
        <taxon>Bacilli</taxon>
        <taxon>Bacillales</taxon>
        <taxon>Staphylococcaceae</taxon>
        <taxon>Corticicoccus</taxon>
    </lineage>
</organism>
<dbReference type="PANTHER" id="PTHR43280:SF28">
    <property type="entry name" value="HTH-TYPE TRANSCRIPTIONAL ACTIVATOR RHAS"/>
    <property type="match status" value="1"/>
</dbReference>
<dbReference type="InterPro" id="IPR004026">
    <property type="entry name" value="Ada_DNA_repair_Zn-bd"/>
</dbReference>
<evidence type="ECO:0000256" key="9">
    <source>
        <dbReference type="ARBA" id="ARBA00023159"/>
    </source>
</evidence>
<dbReference type="SMART" id="SM00342">
    <property type="entry name" value="HTH_ARAC"/>
    <property type="match status" value="1"/>
</dbReference>
<dbReference type="SUPFAM" id="SSF46689">
    <property type="entry name" value="Homeodomain-like"/>
    <property type="match status" value="2"/>
</dbReference>
<keyword evidence="10" id="KW-0804">Transcription</keyword>
<dbReference type="PROSITE" id="PS01124">
    <property type="entry name" value="HTH_ARAC_FAMILY_2"/>
    <property type="match status" value="1"/>
</dbReference>
<dbReference type="Pfam" id="PF12833">
    <property type="entry name" value="HTH_18"/>
    <property type="match status" value="1"/>
</dbReference>
<dbReference type="PIRSF" id="PIRSF000408">
    <property type="entry name" value="Alkyltransferas_AdaA"/>
    <property type="match status" value="1"/>
</dbReference>
<keyword evidence="14" id="KW-1185">Reference proteome</keyword>
<dbReference type="InterPro" id="IPR035451">
    <property type="entry name" value="Ada-like_dom_sf"/>
</dbReference>
<evidence type="ECO:0000256" key="7">
    <source>
        <dbReference type="ARBA" id="ARBA00023015"/>
    </source>
</evidence>
<evidence type="ECO:0000256" key="5">
    <source>
        <dbReference type="ARBA" id="ARBA00022763"/>
    </source>
</evidence>
<evidence type="ECO:0000256" key="4">
    <source>
        <dbReference type="ARBA" id="ARBA00022723"/>
    </source>
</evidence>
<comment type="caution">
    <text evidence="13">The sequence shown here is derived from an EMBL/GenBank/DDBJ whole genome shotgun (WGS) entry which is preliminary data.</text>
</comment>
<keyword evidence="11" id="KW-0234">DNA repair</keyword>
<dbReference type="Gene3D" id="1.10.10.60">
    <property type="entry name" value="Homeodomain-like"/>
    <property type="match status" value="2"/>
</dbReference>
<dbReference type="RefSeq" id="WP_377774198.1">
    <property type="nucleotide sequence ID" value="NZ_JBHUOQ010000004.1"/>
</dbReference>
<dbReference type="Pfam" id="PF02805">
    <property type="entry name" value="Ada_Zn_binding"/>
    <property type="match status" value="1"/>
</dbReference>
<dbReference type="InterPro" id="IPR018060">
    <property type="entry name" value="HTH_AraC"/>
</dbReference>
<protein>
    <submittedName>
        <fullName evidence="13">Bifunctional transcriptional activator/DNA repair enzyme AdaA</fullName>
    </submittedName>
</protein>
<name>A0ABW5WVH6_9STAP</name>
<dbReference type="PANTHER" id="PTHR43280">
    <property type="entry name" value="ARAC-FAMILY TRANSCRIPTIONAL REGULATOR"/>
    <property type="match status" value="1"/>
</dbReference>